<name>A0A0A0EJG3_9GAMM</name>
<proteinExistence type="predicted"/>
<protein>
    <submittedName>
        <fullName evidence="2">3-demethylubiquinone-9 3-methyltransferase</fullName>
    </submittedName>
</protein>
<dbReference type="InterPro" id="IPR009725">
    <property type="entry name" value="3_dmu_93_MTrfase"/>
</dbReference>
<keyword evidence="3" id="KW-1185">Reference proteome</keyword>
<dbReference type="Pfam" id="PF06983">
    <property type="entry name" value="3-dmu-9_3-mt"/>
    <property type="match status" value="1"/>
</dbReference>
<dbReference type="CDD" id="cd06588">
    <property type="entry name" value="PhnB_like"/>
    <property type="match status" value="1"/>
</dbReference>
<dbReference type="EMBL" id="AVPS01000008">
    <property type="protein sequence ID" value="KGM51126.1"/>
    <property type="molecule type" value="Genomic_DNA"/>
</dbReference>
<dbReference type="InterPro" id="IPR028973">
    <property type="entry name" value="PhnB-like"/>
</dbReference>
<dbReference type="RefSeq" id="WP_036194930.1">
    <property type="nucleotide sequence ID" value="NZ_AVPS01000008.1"/>
</dbReference>
<dbReference type="PIRSF" id="PIRSF021700">
    <property type="entry name" value="3_dmu_93_MTrfase"/>
    <property type="match status" value="1"/>
</dbReference>
<dbReference type="InterPro" id="IPR029068">
    <property type="entry name" value="Glyas_Bleomycin-R_OHBP_Dase"/>
</dbReference>
<evidence type="ECO:0000259" key="1">
    <source>
        <dbReference type="Pfam" id="PF06983"/>
    </source>
</evidence>
<dbReference type="Gene3D" id="3.10.180.10">
    <property type="entry name" value="2,3-Dihydroxybiphenyl 1,2-Dioxygenase, domain 1"/>
    <property type="match status" value="1"/>
</dbReference>
<comment type="caution">
    <text evidence="2">The sequence shown here is derived from an EMBL/GenBank/DDBJ whole genome shotgun (WGS) entry which is preliminary data.</text>
</comment>
<dbReference type="eggNOG" id="COG3865">
    <property type="taxonomic scope" value="Bacteria"/>
</dbReference>
<dbReference type="OrthoDB" id="5293819at2"/>
<accession>A0A0A0EJG3</accession>
<reference evidence="2 3" key="1">
    <citation type="submission" date="2013-08" db="EMBL/GenBank/DDBJ databases">
        <title>Genome sequencing of Lysobacter.</title>
        <authorList>
            <person name="Zhang S."/>
            <person name="Wang G."/>
        </authorList>
    </citation>
    <scope>NUCLEOTIDE SEQUENCE [LARGE SCALE GENOMIC DNA]</scope>
    <source>
        <strain evidence="2 3">Ko07</strain>
    </source>
</reference>
<keyword evidence="2" id="KW-0830">Ubiquinone</keyword>
<dbReference type="GO" id="GO:0008168">
    <property type="term" value="F:methyltransferase activity"/>
    <property type="evidence" value="ECO:0007669"/>
    <property type="project" value="UniProtKB-KW"/>
</dbReference>
<keyword evidence="2" id="KW-0808">Transferase</keyword>
<dbReference type="GO" id="GO:0032259">
    <property type="term" value="P:methylation"/>
    <property type="evidence" value="ECO:0007669"/>
    <property type="project" value="UniProtKB-KW"/>
</dbReference>
<dbReference type="SUPFAM" id="SSF54593">
    <property type="entry name" value="Glyoxalase/Bleomycin resistance protein/Dihydroxybiphenyl dioxygenase"/>
    <property type="match status" value="1"/>
</dbReference>
<dbReference type="Proteomes" id="UP000030017">
    <property type="component" value="Unassembled WGS sequence"/>
</dbReference>
<evidence type="ECO:0000313" key="3">
    <source>
        <dbReference type="Proteomes" id="UP000030017"/>
    </source>
</evidence>
<organism evidence="2 3">
    <name type="scientific">Lysobacter concretionis Ko07 = DSM 16239</name>
    <dbReference type="NCBI Taxonomy" id="1122185"/>
    <lineage>
        <taxon>Bacteria</taxon>
        <taxon>Pseudomonadati</taxon>
        <taxon>Pseudomonadota</taxon>
        <taxon>Gammaproteobacteria</taxon>
        <taxon>Lysobacterales</taxon>
        <taxon>Lysobacteraceae</taxon>
        <taxon>Novilysobacter</taxon>
    </lineage>
</organism>
<dbReference type="STRING" id="1122185.N792_12085"/>
<evidence type="ECO:0000313" key="2">
    <source>
        <dbReference type="EMBL" id="KGM51126.1"/>
    </source>
</evidence>
<sequence length="157" mass="17661">MDKVSTWLWCNRDAEAMAAFYTGLIPDSRIVEVVRSPADYPNGKAGDVLTVEFTLAGRSFCALNGGPEFTFSEAISLQISCEDQAEVDRYWHALSAHPGNEQCGWVKDRYGLSWQIVPRRLTQLIADRDRARSKRVMEAMMSMKKIDLAELERAAQG</sequence>
<dbReference type="PANTHER" id="PTHR33990">
    <property type="entry name" value="PROTEIN YJDN-RELATED"/>
    <property type="match status" value="1"/>
</dbReference>
<dbReference type="AlphaFoldDB" id="A0A0A0EJG3"/>
<gene>
    <name evidence="2" type="ORF">N792_12085</name>
</gene>
<feature type="domain" description="PhnB-like" evidence="1">
    <location>
        <begin position="3"/>
        <end position="117"/>
    </location>
</feature>
<keyword evidence="2" id="KW-0489">Methyltransferase</keyword>
<dbReference type="PANTHER" id="PTHR33990:SF2">
    <property type="entry name" value="PHNB-LIKE DOMAIN-CONTAINING PROTEIN"/>
    <property type="match status" value="1"/>
</dbReference>